<dbReference type="KEGG" id="gai:IMCC3135_15975"/>
<organism evidence="2 3">
    <name type="scientific">Granulosicoccus antarcticus IMCC3135</name>
    <dbReference type="NCBI Taxonomy" id="1192854"/>
    <lineage>
        <taxon>Bacteria</taxon>
        <taxon>Pseudomonadati</taxon>
        <taxon>Pseudomonadota</taxon>
        <taxon>Gammaproteobacteria</taxon>
        <taxon>Chromatiales</taxon>
        <taxon>Granulosicoccaceae</taxon>
        <taxon>Granulosicoccus</taxon>
    </lineage>
</organism>
<dbReference type="Pfam" id="PF13410">
    <property type="entry name" value="GST_C_2"/>
    <property type="match status" value="1"/>
</dbReference>
<keyword evidence="2" id="KW-0808">Transferase</keyword>
<evidence type="ECO:0000313" key="3">
    <source>
        <dbReference type="Proteomes" id="UP000250079"/>
    </source>
</evidence>
<name>A0A2Z2NZN5_9GAMM</name>
<dbReference type="AlphaFoldDB" id="A0A2Z2NZN5"/>
<dbReference type="PANTHER" id="PTHR44051">
    <property type="entry name" value="GLUTATHIONE S-TRANSFERASE-RELATED"/>
    <property type="match status" value="1"/>
</dbReference>
<sequence length="213" mass="23699">MNAPHITLYYAPQTRATGTRILLEELGAPYDLHVLDIHADHFADTDFRKINPLRKVPTLKSDNTIITEQVAIALFLGDRFPDAGLAPAFDDPDRGTYLRWMVYYAACFEPALIDKSTGHDPGPASSSVYGTLEEMLSTLEQAMTPGPFILGDRMTVADILWGVALHWTMMFDLVPENPVFRDFAQRIMSRPLAMKVQAMDETLAAEQAAARGQ</sequence>
<dbReference type="EC" id="2.5.1.18" evidence="2"/>
<dbReference type="InterPro" id="IPR036282">
    <property type="entry name" value="Glutathione-S-Trfase_C_sf"/>
</dbReference>
<dbReference type="InterPro" id="IPR040079">
    <property type="entry name" value="Glutathione_S-Trfase"/>
</dbReference>
<accession>A0A2Z2NZN5</accession>
<dbReference type="PROSITE" id="PS50404">
    <property type="entry name" value="GST_NTER"/>
    <property type="match status" value="1"/>
</dbReference>
<dbReference type="Pfam" id="PF13409">
    <property type="entry name" value="GST_N_2"/>
    <property type="match status" value="1"/>
</dbReference>
<dbReference type="RefSeq" id="WP_088918496.1">
    <property type="nucleotide sequence ID" value="NZ_CP018632.1"/>
</dbReference>
<feature type="domain" description="GST N-terminal" evidence="1">
    <location>
        <begin position="3"/>
        <end position="84"/>
    </location>
</feature>
<dbReference type="EMBL" id="CP018632">
    <property type="protein sequence ID" value="ASJ73277.1"/>
    <property type="molecule type" value="Genomic_DNA"/>
</dbReference>
<dbReference type="GO" id="GO:0004364">
    <property type="term" value="F:glutathione transferase activity"/>
    <property type="evidence" value="ECO:0007669"/>
    <property type="project" value="UniProtKB-EC"/>
</dbReference>
<dbReference type="Gene3D" id="3.40.30.10">
    <property type="entry name" value="Glutaredoxin"/>
    <property type="match status" value="1"/>
</dbReference>
<dbReference type="OrthoDB" id="5740960at2"/>
<dbReference type="InterPro" id="IPR004045">
    <property type="entry name" value="Glutathione_S-Trfase_N"/>
</dbReference>
<dbReference type="CDD" id="cd03207">
    <property type="entry name" value="GST_C_8"/>
    <property type="match status" value="1"/>
</dbReference>
<gene>
    <name evidence="2" type="primary">gst_1</name>
    <name evidence="2" type="ORF">IMCC3135_15975</name>
</gene>
<protein>
    <submittedName>
        <fullName evidence="2">Glutathione S-transferase</fullName>
        <ecNumber evidence="2">2.5.1.18</ecNumber>
    </submittedName>
</protein>
<dbReference type="InterPro" id="IPR036249">
    <property type="entry name" value="Thioredoxin-like_sf"/>
</dbReference>
<reference evidence="2 3" key="1">
    <citation type="submission" date="2016-12" db="EMBL/GenBank/DDBJ databases">
        <authorList>
            <person name="Song W.-J."/>
            <person name="Kurnit D.M."/>
        </authorList>
    </citation>
    <scope>NUCLEOTIDE SEQUENCE [LARGE SCALE GENOMIC DNA]</scope>
    <source>
        <strain evidence="2 3">IMCC3135</strain>
    </source>
</reference>
<dbReference type="SFLD" id="SFLDS00019">
    <property type="entry name" value="Glutathione_Transferase_(cytos"/>
    <property type="match status" value="1"/>
</dbReference>
<dbReference type="CDD" id="cd03046">
    <property type="entry name" value="GST_N_GTT1_like"/>
    <property type="match status" value="1"/>
</dbReference>
<keyword evidence="3" id="KW-1185">Reference proteome</keyword>
<evidence type="ECO:0000313" key="2">
    <source>
        <dbReference type="EMBL" id="ASJ73277.1"/>
    </source>
</evidence>
<proteinExistence type="predicted"/>
<dbReference type="SFLD" id="SFLDG00358">
    <property type="entry name" value="Main_(cytGST)"/>
    <property type="match status" value="1"/>
</dbReference>
<evidence type="ECO:0000259" key="1">
    <source>
        <dbReference type="PROSITE" id="PS50404"/>
    </source>
</evidence>
<dbReference type="SFLD" id="SFLDG01150">
    <property type="entry name" value="Main.1:_Beta-like"/>
    <property type="match status" value="1"/>
</dbReference>
<dbReference type="SUPFAM" id="SSF52833">
    <property type="entry name" value="Thioredoxin-like"/>
    <property type="match status" value="1"/>
</dbReference>
<dbReference type="Proteomes" id="UP000250079">
    <property type="component" value="Chromosome"/>
</dbReference>
<dbReference type="SUPFAM" id="SSF47616">
    <property type="entry name" value="GST C-terminal domain-like"/>
    <property type="match status" value="1"/>
</dbReference>
<dbReference type="PANTHER" id="PTHR44051:SF21">
    <property type="entry name" value="GLUTATHIONE S-TRANSFERASE FAMILY PROTEIN"/>
    <property type="match status" value="1"/>
</dbReference>
<dbReference type="Gene3D" id="1.20.1050.10">
    <property type="match status" value="1"/>
</dbReference>